<dbReference type="EMBL" id="OP963801">
    <property type="protein sequence ID" value="XCN33702.1"/>
    <property type="molecule type" value="Genomic_DNA"/>
</dbReference>
<name>A0AAU8L241_9SCAR</name>
<comment type="subcellular location">
    <subcellularLocation>
        <location evidence="2 12">Mitochondrion inner membrane</location>
        <topology evidence="2 12">Multi-pass membrane protein</topology>
    </subcellularLocation>
</comment>
<evidence type="ECO:0000256" key="11">
    <source>
        <dbReference type="ARBA" id="ARBA00023136"/>
    </source>
</evidence>
<feature type="transmembrane region" description="Helical" evidence="14">
    <location>
        <begin position="255"/>
        <end position="273"/>
    </location>
</feature>
<dbReference type="HAMAP" id="MF_01350">
    <property type="entry name" value="NDH1_NuoH"/>
    <property type="match status" value="1"/>
</dbReference>
<evidence type="ECO:0000256" key="1">
    <source>
        <dbReference type="ARBA" id="ARBA00003257"/>
    </source>
</evidence>
<keyword evidence="10 13" id="KW-0496">Mitochondrion</keyword>
<dbReference type="PROSITE" id="PS00668">
    <property type="entry name" value="COMPLEX1_ND1_2"/>
    <property type="match status" value="1"/>
</dbReference>
<dbReference type="InterPro" id="IPR018086">
    <property type="entry name" value="NADH_UbQ_OxRdtase_su1_CS"/>
</dbReference>
<evidence type="ECO:0000256" key="14">
    <source>
        <dbReference type="SAM" id="Phobius"/>
    </source>
</evidence>
<dbReference type="GO" id="GO:0005743">
    <property type="term" value="C:mitochondrial inner membrane"/>
    <property type="evidence" value="ECO:0007669"/>
    <property type="project" value="UniProtKB-SubCell"/>
</dbReference>
<dbReference type="AlphaFoldDB" id="A0AAU8L241"/>
<evidence type="ECO:0000313" key="15">
    <source>
        <dbReference type="EMBL" id="XCN33702.1"/>
    </source>
</evidence>
<evidence type="ECO:0000256" key="12">
    <source>
        <dbReference type="RuleBase" id="RU000471"/>
    </source>
</evidence>
<proteinExistence type="inferred from homology"/>
<evidence type="ECO:0000256" key="3">
    <source>
        <dbReference type="ARBA" id="ARBA00010535"/>
    </source>
</evidence>
<protein>
    <recommendedName>
        <fullName evidence="4 13">NADH-ubiquinone oxidoreductase chain 1</fullName>
        <ecNumber evidence="13">7.1.1.2</ecNumber>
    </recommendedName>
</protein>
<evidence type="ECO:0000256" key="9">
    <source>
        <dbReference type="ARBA" id="ARBA00023075"/>
    </source>
</evidence>
<evidence type="ECO:0000256" key="7">
    <source>
        <dbReference type="ARBA" id="ARBA00022792"/>
    </source>
</evidence>
<keyword evidence="7" id="KW-0999">Mitochondrion inner membrane</keyword>
<keyword evidence="6 12" id="KW-0812">Transmembrane</keyword>
<feature type="transmembrane region" description="Helical" evidence="14">
    <location>
        <begin position="109"/>
        <end position="128"/>
    </location>
</feature>
<keyword evidence="11 14" id="KW-0472">Membrane</keyword>
<evidence type="ECO:0000256" key="8">
    <source>
        <dbReference type="ARBA" id="ARBA00022989"/>
    </source>
</evidence>
<feature type="transmembrane region" description="Helical" evidence="14">
    <location>
        <begin position="293"/>
        <end position="315"/>
    </location>
</feature>
<gene>
    <name evidence="15" type="primary">nad1</name>
</gene>
<dbReference type="Pfam" id="PF00146">
    <property type="entry name" value="NADHdh"/>
    <property type="match status" value="1"/>
</dbReference>
<feature type="transmembrane region" description="Helical" evidence="14">
    <location>
        <begin position="149"/>
        <end position="167"/>
    </location>
</feature>
<evidence type="ECO:0000256" key="2">
    <source>
        <dbReference type="ARBA" id="ARBA00004448"/>
    </source>
</evidence>
<dbReference type="GO" id="GO:0003954">
    <property type="term" value="F:NADH dehydrogenase activity"/>
    <property type="evidence" value="ECO:0007669"/>
    <property type="project" value="TreeGrafter"/>
</dbReference>
<evidence type="ECO:0000256" key="10">
    <source>
        <dbReference type="ARBA" id="ARBA00023128"/>
    </source>
</evidence>
<feature type="transmembrane region" description="Helical" evidence="14">
    <location>
        <begin position="6"/>
        <end position="30"/>
    </location>
</feature>
<dbReference type="EC" id="7.1.1.2" evidence="13"/>
<dbReference type="InterPro" id="IPR001694">
    <property type="entry name" value="NADH_UbQ_OxRdtase_su1/FPO"/>
</dbReference>
<dbReference type="PANTHER" id="PTHR11432:SF3">
    <property type="entry name" value="NADH-UBIQUINONE OXIDOREDUCTASE CHAIN 1"/>
    <property type="match status" value="1"/>
</dbReference>
<feature type="transmembrane region" description="Helical" evidence="14">
    <location>
        <begin position="179"/>
        <end position="198"/>
    </location>
</feature>
<evidence type="ECO:0000256" key="13">
    <source>
        <dbReference type="RuleBase" id="RU000473"/>
    </source>
</evidence>
<sequence>MFMLDTVLMMFNYLVLVICVLVGVAFLTLLERKVLGYIQIRKGPNKVGFMGLPQPFSDAIKLFVKEQTYPLMSNFNIYYMSPVFSLFLSLILWACMPFISMLFNFNFGILYFLCCSSLGVYAVMVAGWSSNSNYALLGGIRAVAQTISYEVSLSLILLSFLYLVLGLNLMDFIKFQEDIWFLLIMMPLSMIWLVSCLAETNRTPFDFAEGESELVSGFNVEYSSGGFALIFMAEYSSILFMSMMCAVLFLGGNVMSWVFFIKLGFMAFLWLWIRGTLPRYRYDKLMYLCWKSFLPVALNYLLLFLGLKMFLFSYLI</sequence>
<keyword evidence="12" id="KW-0520">NAD</keyword>
<dbReference type="GO" id="GO:0008137">
    <property type="term" value="F:NADH dehydrogenase (ubiquinone) activity"/>
    <property type="evidence" value="ECO:0007669"/>
    <property type="project" value="UniProtKB-EC"/>
</dbReference>
<geneLocation type="mitochondrion" evidence="15"/>
<evidence type="ECO:0000256" key="6">
    <source>
        <dbReference type="ARBA" id="ARBA00022692"/>
    </source>
</evidence>
<reference evidence="15" key="1">
    <citation type="submission" date="2022-12" db="EMBL/GenBank/DDBJ databases">
        <authorList>
            <person name="Wang Y."/>
        </authorList>
    </citation>
    <scope>NUCLEOTIDE SEQUENCE</scope>
</reference>
<dbReference type="PROSITE" id="PS00667">
    <property type="entry name" value="COMPLEX1_ND1_1"/>
    <property type="match status" value="1"/>
</dbReference>
<keyword evidence="5" id="KW-0813">Transport</keyword>
<keyword evidence="8 14" id="KW-1133">Transmembrane helix</keyword>
<evidence type="ECO:0000256" key="5">
    <source>
        <dbReference type="ARBA" id="ARBA00022448"/>
    </source>
</evidence>
<dbReference type="PANTHER" id="PTHR11432">
    <property type="entry name" value="NADH DEHYDROGENASE SUBUNIT 1"/>
    <property type="match status" value="1"/>
</dbReference>
<evidence type="ECO:0000256" key="4">
    <source>
        <dbReference type="ARBA" id="ARBA00021009"/>
    </source>
</evidence>
<feature type="transmembrane region" description="Helical" evidence="14">
    <location>
        <begin position="77"/>
        <end position="103"/>
    </location>
</feature>
<organism evidence="15">
    <name type="scientific">Cyphochilus crataceus</name>
    <dbReference type="NCBI Taxonomy" id="1453293"/>
    <lineage>
        <taxon>Eukaryota</taxon>
        <taxon>Metazoa</taxon>
        <taxon>Ecdysozoa</taxon>
        <taxon>Arthropoda</taxon>
        <taxon>Hexapoda</taxon>
        <taxon>Insecta</taxon>
        <taxon>Pterygota</taxon>
        <taxon>Neoptera</taxon>
        <taxon>Endopterygota</taxon>
        <taxon>Coleoptera</taxon>
        <taxon>Polyphaga</taxon>
        <taxon>Scarabaeiformia</taxon>
        <taxon>Scarabaeidae</taxon>
        <taxon>Melolonthinae</taxon>
        <taxon>Cyphochilus</taxon>
    </lineage>
</organism>
<accession>A0AAU8L241</accession>
<comment type="similarity">
    <text evidence="3 12">Belongs to the complex I subunit 1 family.</text>
</comment>
<dbReference type="GO" id="GO:0009060">
    <property type="term" value="P:aerobic respiration"/>
    <property type="evidence" value="ECO:0007669"/>
    <property type="project" value="TreeGrafter"/>
</dbReference>
<keyword evidence="9 13" id="KW-0830">Ubiquinone</keyword>
<feature type="transmembrane region" description="Helical" evidence="14">
    <location>
        <begin position="227"/>
        <end position="249"/>
    </location>
</feature>
<comment type="function">
    <text evidence="1">Core subunit of the mitochondrial membrane respiratory chain NADH dehydrogenase (Complex I) that is believed to belong to the minimal assembly required for catalysis. Complex I functions in the transfer of electrons from NADH to the respiratory chain. The immediate electron acceptor for the enzyme is believed to be ubiquinone.</text>
</comment>
<comment type="catalytic activity">
    <reaction evidence="13">
        <text>a ubiquinone + NADH + 5 H(+)(in) = a ubiquinol + NAD(+) + 4 H(+)(out)</text>
        <dbReference type="Rhea" id="RHEA:29091"/>
        <dbReference type="Rhea" id="RHEA-COMP:9565"/>
        <dbReference type="Rhea" id="RHEA-COMP:9566"/>
        <dbReference type="ChEBI" id="CHEBI:15378"/>
        <dbReference type="ChEBI" id="CHEBI:16389"/>
        <dbReference type="ChEBI" id="CHEBI:17976"/>
        <dbReference type="ChEBI" id="CHEBI:57540"/>
        <dbReference type="ChEBI" id="CHEBI:57945"/>
        <dbReference type="EC" id="7.1.1.2"/>
    </reaction>
</comment>